<evidence type="ECO:0000256" key="1">
    <source>
        <dbReference type="ARBA" id="ARBA00004141"/>
    </source>
</evidence>
<keyword evidence="9" id="KW-1185">Reference proteome</keyword>
<comment type="similarity">
    <text evidence="2">Belongs to the major facilitator superfamily. Proton-dependent oligopeptide transporter (POT/PTR) (TC 2.A.17) family.</text>
</comment>
<dbReference type="InterPro" id="IPR036259">
    <property type="entry name" value="MFS_trans_sf"/>
</dbReference>
<dbReference type="InterPro" id="IPR000109">
    <property type="entry name" value="POT_fam"/>
</dbReference>
<feature type="transmembrane region" description="Helical" evidence="7">
    <location>
        <begin position="528"/>
        <end position="548"/>
    </location>
</feature>
<feature type="transmembrane region" description="Helical" evidence="7">
    <location>
        <begin position="326"/>
        <end position="346"/>
    </location>
</feature>
<dbReference type="Gene3D" id="1.20.1250.20">
    <property type="entry name" value="MFS general substrate transporter like domains"/>
    <property type="match status" value="3"/>
</dbReference>
<feature type="region of interest" description="Disordered" evidence="6">
    <location>
        <begin position="554"/>
        <end position="597"/>
    </location>
</feature>
<feature type="non-terminal residue" evidence="8">
    <location>
        <position position="1"/>
    </location>
</feature>
<comment type="subcellular location">
    <subcellularLocation>
        <location evidence="1">Membrane</location>
        <topology evidence="1">Multi-pass membrane protein</topology>
    </subcellularLocation>
</comment>
<feature type="transmembrane region" description="Helical" evidence="7">
    <location>
        <begin position="774"/>
        <end position="793"/>
    </location>
</feature>
<evidence type="ECO:0000256" key="7">
    <source>
        <dbReference type="SAM" id="Phobius"/>
    </source>
</evidence>
<evidence type="ECO:0000256" key="3">
    <source>
        <dbReference type="ARBA" id="ARBA00022692"/>
    </source>
</evidence>
<evidence type="ECO:0000256" key="2">
    <source>
        <dbReference type="ARBA" id="ARBA00005982"/>
    </source>
</evidence>
<comment type="caution">
    <text evidence="8">The sequence shown here is derived from an EMBL/GenBank/DDBJ whole genome shotgun (WGS) entry which is preliminary data.</text>
</comment>
<evidence type="ECO:0000256" key="5">
    <source>
        <dbReference type="ARBA" id="ARBA00023136"/>
    </source>
</evidence>
<reference evidence="8 9" key="1">
    <citation type="submission" date="2021-05" db="EMBL/GenBank/DDBJ databases">
        <title>Genome Assembly of Synthetic Allotetraploid Brassica napus Reveals Homoeologous Exchanges between Subgenomes.</title>
        <authorList>
            <person name="Davis J.T."/>
        </authorList>
    </citation>
    <scope>NUCLEOTIDE SEQUENCE [LARGE SCALE GENOMIC DNA]</scope>
    <source>
        <strain evidence="9">cv. Da-Ae</strain>
        <tissue evidence="8">Seedling</tissue>
    </source>
</reference>
<feature type="transmembrane region" description="Helical" evidence="7">
    <location>
        <begin position="675"/>
        <end position="697"/>
    </location>
</feature>
<feature type="transmembrane region" description="Helical" evidence="7">
    <location>
        <begin position="187"/>
        <end position="207"/>
    </location>
</feature>
<protein>
    <submittedName>
        <fullName evidence="8">Uncharacterized protein</fullName>
    </submittedName>
</protein>
<feature type="transmembrane region" description="Helical" evidence="7">
    <location>
        <begin position="366"/>
        <end position="387"/>
    </location>
</feature>
<evidence type="ECO:0000256" key="6">
    <source>
        <dbReference type="SAM" id="MobiDB-lite"/>
    </source>
</evidence>
<gene>
    <name evidence="8" type="ORF">HID58_027496</name>
</gene>
<feature type="transmembrane region" description="Helical" evidence="7">
    <location>
        <begin position="748"/>
        <end position="768"/>
    </location>
</feature>
<evidence type="ECO:0000313" key="9">
    <source>
        <dbReference type="Proteomes" id="UP000824890"/>
    </source>
</evidence>
<dbReference type="Pfam" id="PF00854">
    <property type="entry name" value="PTR2"/>
    <property type="match status" value="2"/>
</dbReference>
<evidence type="ECO:0000313" key="8">
    <source>
        <dbReference type="EMBL" id="KAH0919836.1"/>
    </source>
</evidence>
<feature type="transmembrane region" description="Helical" evidence="7">
    <location>
        <begin position="213"/>
        <end position="239"/>
    </location>
</feature>
<keyword evidence="3 7" id="KW-0812">Transmembrane</keyword>
<feature type="transmembrane region" description="Helical" evidence="7">
    <location>
        <begin position="94"/>
        <end position="117"/>
    </location>
</feature>
<name>A0ABQ8CUB1_BRANA</name>
<feature type="transmembrane region" description="Helical" evidence="7">
    <location>
        <begin position="949"/>
        <end position="970"/>
    </location>
</feature>
<feature type="transmembrane region" description="Helical" evidence="7">
    <location>
        <begin position="408"/>
        <end position="429"/>
    </location>
</feature>
<dbReference type="CDD" id="cd17416">
    <property type="entry name" value="MFS_NPF1_2"/>
    <property type="match status" value="2"/>
</dbReference>
<feature type="compositionally biased region" description="Polar residues" evidence="6">
    <location>
        <begin position="580"/>
        <end position="591"/>
    </location>
</feature>
<feature type="transmembrane region" description="Helical" evidence="7">
    <location>
        <begin position="444"/>
        <end position="464"/>
    </location>
</feature>
<dbReference type="PANTHER" id="PTHR11654">
    <property type="entry name" value="OLIGOPEPTIDE TRANSPORTER-RELATED"/>
    <property type="match status" value="1"/>
</dbReference>
<dbReference type="Proteomes" id="UP000824890">
    <property type="component" value="Unassembled WGS sequence"/>
</dbReference>
<feature type="transmembrane region" description="Helical" evidence="7">
    <location>
        <begin position="907"/>
        <end position="929"/>
    </location>
</feature>
<evidence type="ECO:0000256" key="4">
    <source>
        <dbReference type="ARBA" id="ARBA00022989"/>
    </source>
</evidence>
<feature type="compositionally biased region" description="Polar residues" evidence="6">
    <location>
        <begin position="559"/>
        <end position="570"/>
    </location>
</feature>
<feature type="transmembrane region" description="Helical" evidence="7">
    <location>
        <begin position="142"/>
        <end position="166"/>
    </location>
</feature>
<accession>A0ABQ8CUB1</accession>
<keyword evidence="5 7" id="KW-0472">Membrane</keyword>
<feature type="transmembrane region" description="Helical" evidence="7">
    <location>
        <begin position="485"/>
        <end position="508"/>
    </location>
</feature>
<dbReference type="SUPFAM" id="SSF103473">
    <property type="entry name" value="MFS general substrate transporter"/>
    <property type="match status" value="2"/>
</dbReference>
<proteinExistence type="inferred from homology"/>
<feature type="transmembrane region" description="Helical" evidence="7">
    <location>
        <begin position="1075"/>
        <end position="1095"/>
    </location>
</feature>
<keyword evidence="4 7" id="KW-1133">Transmembrane helix</keyword>
<feature type="transmembrane region" description="Helical" evidence="7">
    <location>
        <begin position="717"/>
        <end position="736"/>
    </location>
</feature>
<dbReference type="EMBL" id="JAGKQM010000007">
    <property type="protein sequence ID" value="KAH0919836.1"/>
    <property type="molecule type" value="Genomic_DNA"/>
</dbReference>
<sequence length="1127" mass="125347">KTQKKMDEEGTVSSDSTMRRRKPLGWKAMPYILANETLERLASFGLTSNFMVYMVREYHMDQVQAAALINTWSALTNFAPIIGAFISDSCTGKFVTIVFGSISELLGMLVLTLTSLIPSLRPPPCTTDQIIGTCVRYSDQQLYVLLLGLFLLSVGTGGIRSCSIPFSLDQFDDSTEEGREGSRSFFSWYYTTHTIVQLISMTLVLYLQNNISWALGFAIPTALNLFALVLLFVGVRFYVFIRPEGSVISGIFKVLVDAYKKRNAQPPSEIEHYRPLLETSSQSNKLVLTDQFRFLNKAVIVMNNDEARNEEWKICTMRQIEDIKSIISIIPIFASSIIGFLAMNQQHTFTVSQALKMDLRFPGSSYLIPPASITVISLLTIGIWLPFYETVLVRHIEYITKQEGGISLLQKVGIGNFFSILTMIISGILERERRDLSRAGVSRSVFWLAPQQVLMGFYEVFTIVGLTEFFNKQVPGNMRSIGNSLLYLGMSFASYLSSATVSTVHSVTARGGRQSWLTDDIDTGKLDYFYYFIAALSTLNLIFFLCCAQRYHTKDGTSLPRSSPSFSRATKPSPEMHAVNSYNPKSTSDSFSDGEKVEKKPGGWRAVTFILGNETLERLGTIGLLSNFMVYLTRVFHLEQVDASNVINIWSGFTNLTPLVGAFISDAYVGRFKTIAFASFATLLGLVTLTLTASLPQLHPATCNSKDPVSCGGPNKLQFGILLLGLGFLSIGSGGIRPCSIPFDQVSWVIGFSVPTGLMACAVVMFFAGMKLYVYVKPEGSIFSGIAQVVVAARKKRKMKLPEEDDGTVTYYDPPVKESVLSKLHHSNQFRFLDKAAVIIEGDLTPEGVPANKWRLCSIQEVEEVKCLIRIVPVWSAGIISLAAMSQQGTFTVSQALKMDRHMGPNFEIPAGSLSVISLLTIGVFLPLYDRVLVPFLRRITGHKSGITLLQRIGTGIVFAILSMIVAGLVERKRRIRSINAGDATGMTPMSVFWLSPQLILMGLCEAFNIIGQIEFFNSQFPEHMRSIANSLFSLSFAGSNYLSSLIVTTVHRFSGGHDRPDWLNKNLNAGKLDYFYYLIAVLGVFNLVYFWYCARGYRYKVGLQMGDFEDNKSFSDVEMSSKKQLK</sequence>
<organism evidence="8 9">
    <name type="scientific">Brassica napus</name>
    <name type="common">Rape</name>
    <dbReference type="NCBI Taxonomy" id="3708"/>
    <lineage>
        <taxon>Eukaryota</taxon>
        <taxon>Viridiplantae</taxon>
        <taxon>Streptophyta</taxon>
        <taxon>Embryophyta</taxon>
        <taxon>Tracheophyta</taxon>
        <taxon>Spermatophyta</taxon>
        <taxon>Magnoliopsida</taxon>
        <taxon>eudicotyledons</taxon>
        <taxon>Gunneridae</taxon>
        <taxon>Pentapetalae</taxon>
        <taxon>rosids</taxon>
        <taxon>malvids</taxon>
        <taxon>Brassicales</taxon>
        <taxon>Brassicaceae</taxon>
        <taxon>Brassiceae</taxon>
        <taxon>Brassica</taxon>
    </lineage>
</organism>